<feature type="transmembrane region" description="Helical" evidence="1">
    <location>
        <begin position="174"/>
        <end position="192"/>
    </location>
</feature>
<dbReference type="KEGG" id="vdi:Vdis_0399"/>
<dbReference type="AlphaFoldDB" id="E1QU03"/>
<name>E1QU03_VULDI</name>
<reference evidence="2 3" key="1">
    <citation type="journal article" date="2010" name="Stand. Genomic Sci.">
        <title>Complete genome sequence of Vulcanisaeta distributa type strain (IC-017).</title>
        <authorList>
            <person name="Mavromatis K."/>
            <person name="Sikorski J."/>
            <person name="Pabst E."/>
            <person name="Teshima H."/>
            <person name="Lapidus A."/>
            <person name="Lucas S."/>
            <person name="Nolan M."/>
            <person name="Glavina Del Rio T."/>
            <person name="Cheng J.F."/>
            <person name="Bruce D."/>
            <person name="Goodwin L."/>
            <person name="Pitluck S."/>
            <person name="Liolios K."/>
            <person name="Ivanova N."/>
            <person name="Mikhailova N."/>
            <person name="Pati A."/>
            <person name="Chen A."/>
            <person name="Palaniappan K."/>
            <person name="Land M."/>
            <person name="Hauser L."/>
            <person name="Chang Y.J."/>
            <person name="Jeffries C.D."/>
            <person name="Rohde M."/>
            <person name="Spring S."/>
            <person name="Goker M."/>
            <person name="Wirth R."/>
            <person name="Woyke T."/>
            <person name="Bristow J."/>
            <person name="Eisen J.A."/>
            <person name="Markowitz V."/>
            <person name="Hugenholtz P."/>
            <person name="Klenk H.P."/>
            <person name="Kyrpides N.C."/>
        </authorList>
    </citation>
    <scope>NUCLEOTIDE SEQUENCE [LARGE SCALE GENOMIC DNA]</scope>
    <source>
        <strain evidence="3">DSM 14429 / JCM 11212 / NBRC 100878 / IC-017</strain>
    </source>
</reference>
<dbReference type="EMBL" id="CP002100">
    <property type="protein sequence ID" value="ADN49800.1"/>
    <property type="molecule type" value="Genomic_DNA"/>
</dbReference>
<keyword evidence="1" id="KW-0812">Transmembrane</keyword>
<gene>
    <name evidence="2" type="ordered locus">Vdis_0399</name>
</gene>
<proteinExistence type="predicted"/>
<feature type="transmembrane region" description="Helical" evidence="1">
    <location>
        <begin position="148"/>
        <end position="167"/>
    </location>
</feature>
<dbReference type="RefSeq" id="WP_013335525.1">
    <property type="nucleotide sequence ID" value="NC_014537.1"/>
</dbReference>
<feature type="transmembrane region" description="Helical" evidence="1">
    <location>
        <begin position="104"/>
        <end position="128"/>
    </location>
</feature>
<evidence type="ECO:0000313" key="3">
    <source>
        <dbReference type="Proteomes" id="UP000006681"/>
    </source>
</evidence>
<dbReference type="Proteomes" id="UP000006681">
    <property type="component" value="Chromosome"/>
</dbReference>
<keyword evidence="3" id="KW-1185">Reference proteome</keyword>
<organism evidence="2 3">
    <name type="scientific">Vulcanisaeta distributa (strain DSM 14429 / JCM 11212 / NBRC 100878 / IC-017)</name>
    <dbReference type="NCBI Taxonomy" id="572478"/>
    <lineage>
        <taxon>Archaea</taxon>
        <taxon>Thermoproteota</taxon>
        <taxon>Thermoprotei</taxon>
        <taxon>Thermoproteales</taxon>
        <taxon>Thermoproteaceae</taxon>
        <taxon>Vulcanisaeta</taxon>
    </lineage>
</organism>
<dbReference type="eggNOG" id="arCOG13780">
    <property type="taxonomic scope" value="Archaea"/>
</dbReference>
<feature type="transmembrane region" description="Helical" evidence="1">
    <location>
        <begin position="67"/>
        <end position="92"/>
    </location>
</feature>
<reference evidence="3" key="2">
    <citation type="journal article" date="2010" name="Stand. Genomic Sci.">
        <title>Complete genome sequence of Vulcanisaeta distributa type strain (IC-017T).</title>
        <authorList>
            <person name="Mavromatis K."/>
            <person name="Sikorski J."/>
            <person name="Pabst E."/>
            <person name="Teshima H."/>
            <person name="Lapidus A."/>
            <person name="Lucas S."/>
            <person name="Nolan M."/>
            <person name="Glavina Del Rio T."/>
            <person name="Cheng J."/>
            <person name="Bruce D."/>
            <person name="Goodwin L."/>
            <person name="Pitluck S."/>
            <person name="Liolios K."/>
            <person name="Ivanova N."/>
            <person name="Mikhailova N."/>
            <person name="Pati A."/>
            <person name="Chen A."/>
            <person name="Palaniappan K."/>
            <person name="Land M."/>
            <person name="Hauser L."/>
            <person name="Chang Y."/>
            <person name="Jeffries C."/>
            <person name="Rohde M."/>
            <person name="Spring S."/>
            <person name="Goker M."/>
            <person name="Wirth R."/>
            <person name="Woyke T."/>
            <person name="Bristow J."/>
            <person name="Eisen J."/>
            <person name="Markowitz V."/>
            <person name="Hugenholtz P."/>
            <person name="Klenk H."/>
            <person name="Kyrpides N."/>
        </authorList>
    </citation>
    <scope>NUCLEOTIDE SEQUENCE [LARGE SCALE GENOMIC DNA]</scope>
    <source>
        <strain evidence="3">DSM 14429 / JCM 11212 / NBRC 100878 / IC-017</strain>
    </source>
</reference>
<evidence type="ECO:0000313" key="2">
    <source>
        <dbReference type="EMBL" id="ADN49800.1"/>
    </source>
</evidence>
<protein>
    <recommendedName>
        <fullName evidence="4">Yip1 domain-containing protein</fullName>
    </recommendedName>
</protein>
<feature type="transmembrane region" description="Helical" evidence="1">
    <location>
        <begin position="12"/>
        <end position="39"/>
    </location>
</feature>
<evidence type="ECO:0000256" key="1">
    <source>
        <dbReference type="SAM" id="Phobius"/>
    </source>
</evidence>
<evidence type="ECO:0008006" key="4">
    <source>
        <dbReference type="Google" id="ProtNLM"/>
    </source>
</evidence>
<keyword evidence="1" id="KW-0472">Membrane</keyword>
<dbReference type="GeneID" id="9751317"/>
<dbReference type="STRING" id="572478.Vdis_0399"/>
<accession>E1QU03</accession>
<keyword evidence="1" id="KW-1133">Transmembrane helix</keyword>
<sequence length="195" mass="21110">MNIKSLLRITGIVGFIIAVIATYLYVTYILIPAITPIFIHQIEAQLSSEGVTISQGDISGFISFIKAIMPITTLVGLVIGWLIEAAVLMALLRAFRINAGFMDTWLLSGNYFYVSVVQTAITATTPLLEYSINAVATHHSILSEPMVLTVSLAFVVVGSLLLAYIFARVYGTGITKALIPTLIALVIFWAISTVI</sequence>
<dbReference type="HOGENOM" id="CLU_1393645_0_0_2"/>